<evidence type="ECO:0000313" key="1">
    <source>
        <dbReference type="EMBL" id="CBJ93825.1"/>
    </source>
</evidence>
<proteinExistence type="predicted"/>
<dbReference type="Proteomes" id="UP000002369">
    <property type="component" value="Segment"/>
</dbReference>
<dbReference type="RefSeq" id="YP_009169150.1">
    <property type="nucleotide sequence ID" value="NC_027997.1"/>
</dbReference>
<protein>
    <submittedName>
        <fullName evidence="1">Hypothetical phage protein</fullName>
    </submittedName>
</protein>
<keyword evidence="2" id="KW-1185">Reference proteome</keyword>
<gene>
    <name evidence="1" type="ORF">CPT_0016</name>
</gene>
<organism evidence="1 2">
    <name type="scientific">Campylobacter phage CP220</name>
    <dbReference type="NCBI Taxonomy" id="2994044"/>
    <lineage>
        <taxon>Viruses</taxon>
        <taxon>Duplodnaviria</taxon>
        <taxon>Heunggongvirae</taxon>
        <taxon>Uroviricota</taxon>
        <taxon>Caudoviricetes</taxon>
        <taxon>Connertonviridae</taxon>
        <taxon>Firehammervirus</taxon>
        <taxon>Firehammervirus CP220</taxon>
    </lineage>
</organism>
<dbReference type="EMBL" id="FN667788">
    <property type="protein sequence ID" value="CBJ93825.1"/>
    <property type="molecule type" value="Genomic_DNA"/>
</dbReference>
<dbReference type="KEGG" id="vg:26041298"/>
<evidence type="ECO:0000313" key="2">
    <source>
        <dbReference type="Proteomes" id="UP000002369"/>
    </source>
</evidence>
<name>D5GV08_9CAUD</name>
<reference evidence="1 2" key="1">
    <citation type="journal article" date="2010" name="BMC Genomics">
        <title>Evidence for a lineage of virulent bacteriophages that target Campylobacter.</title>
        <authorList>
            <person name="Timms A.R."/>
            <person name="Cambray-Young J."/>
            <person name="Scott A.E."/>
            <person name="Petty N.K."/>
            <person name="Connerton P.L."/>
            <person name="Clarke L."/>
            <person name="Seeger K."/>
            <person name="Quail M."/>
            <person name="Cummings N."/>
            <person name="Maskell D.J."/>
            <person name="Thomson N.R."/>
            <person name="Connerton I.F."/>
        </authorList>
    </citation>
    <scope>NUCLEOTIDE SEQUENCE [LARGE SCALE GENOMIC DNA]</scope>
</reference>
<accession>D5GV08</accession>
<dbReference type="GeneID" id="26041298"/>
<sequence>MNKQNMKDVLEAEANISKFLDPWVLTTFEHQVLVRFLTNEFIGANFDDPETLKYLENRAKFYIEEFIK</sequence>